<evidence type="ECO:0000256" key="3">
    <source>
        <dbReference type="ARBA" id="ARBA00022692"/>
    </source>
</evidence>
<dbReference type="PANTHER" id="PTHR45665:SF9">
    <property type="entry name" value="AQUAPORIN-8"/>
    <property type="match status" value="1"/>
</dbReference>
<dbReference type="InterPro" id="IPR022357">
    <property type="entry name" value="MIP_CS"/>
</dbReference>
<evidence type="ECO:0000256" key="6">
    <source>
        <dbReference type="ARBA" id="ARBA00023136"/>
    </source>
</evidence>
<evidence type="ECO:0000256" key="2">
    <source>
        <dbReference type="ARBA" id="ARBA00022448"/>
    </source>
</evidence>
<dbReference type="RefSeq" id="WP_084713909.1">
    <property type="nucleotide sequence ID" value="NZ_JBHEZZ010000005.1"/>
</dbReference>
<keyword evidence="11" id="KW-1185">Reference proteome</keyword>
<reference evidence="10 11" key="1">
    <citation type="submission" date="2024-09" db="EMBL/GenBank/DDBJ databases">
        <authorList>
            <person name="Lee S.D."/>
        </authorList>
    </citation>
    <scope>NUCLEOTIDE SEQUENCE [LARGE SCALE GENOMIC DNA]</scope>
    <source>
        <strain evidence="10 11">N1-5</strain>
    </source>
</reference>
<name>A0ABV6UKQ9_9ACTN</name>
<dbReference type="InterPro" id="IPR034294">
    <property type="entry name" value="Aquaporin_transptr"/>
</dbReference>
<dbReference type="PRINTS" id="PR00783">
    <property type="entry name" value="MINTRINSICP"/>
</dbReference>
<feature type="transmembrane region" description="Helical" evidence="9">
    <location>
        <begin position="94"/>
        <end position="116"/>
    </location>
</feature>
<evidence type="ECO:0000256" key="7">
    <source>
        <dbReference type="RuleBase" id="RU000477"/>
    </source>
</evidence>
<accession>A0ABV6UKQ9</accession>
<dbReference type="SUPFAM" id="SSF81338">
    <property type="entry name" value="Aquaporin-like"/>
    <property type="match status" value="1"/>
</dbReference>
<keyword evidence="3 7" id="KW-0812">Transmembrane</keyword>
<organism evidence="10 11">
    <name type="scientific">Streptacidiphilus cavernicola</name>
    <dbReference type="NCBI Taxonomy" id="3342716"/>
    <lineage>
        <taxon>Bacteria</taxon>
        <taxon>Bacillati</taxon>
        <taxon>Actinomycetota</taxon>
        <taxon>Actinomycetes</taxon>
        <taxon>Kitasatosporales</taxon>
        <taxon>Streptomycetaceae</taxon>
        <taxon>Streptacidiphilus</taxon>
    </lineage>
</organism>
<dbReference type="EMBL" id="JBHEZZ010000005">
    <property type="protein sequence ID" value="MFC1402034.1"/>
    <property type="molecule type" value="Genomic_DNA"/>
</dbReference>
<evidence type="ECO:0000256" key="8">
    <source>
        <dbReference type="SAM" id="MobiDB-lite"/>
    </source>
</evidence>
<feature type="transmembrane region" description="Helical" evidence="9">
    <location>
        <begin position="168"/>
        <end position="188"/>
    </location>
</feature>
<comment type="similarity">
    <text evidence="7">Belongs to the MIP/aquaporin (TC 1.A.8) family.</text>
</comment>
<proteinExistence type="inferred from homology"/>
<evidence type="ECO:0000313" key="10">
    <source>
        <dbReference type="EMBL" id="MFC1402034.1"/>
    </source>
</evidence>
<evidence type="ECO:0000256" key="1">
    <source>
        <dbReference type="ARBA" id="ARBA00004127"/>
    </source>
</evidence>
<feature type="transmembrane region" description="Helical" evidence="9">
    <location>
        <begin position="48"/>
        <end position="67"/>
    </location>
</feature>
<evidence type="ECO:0000256" key="9">
    <source>
        <dbReference type="SAM" id="Phobius"/>
    </source>
</evidence>
<dbReference type="PANTHER" id="PTHR45665">
    <property type="entry name" value="AQUAPORIN-8"/>
    <property type="match status" value="1"/>
</dbReference>
<feature type="transmembrane region" description="Helical" evidence="9">
    <location>
        <begin position="208"/>
        <end position="228"/>
    </location>
</feature>
<keyword evidence="6 9" id="KW-0472">Membrane</keyword>
<evidence type="ECO:0000256" key="4">
    <source>
        <dbReference type="ARBA" id="ARBA00022737"/>
    </source>
</evidence>
<protein>
    <submittedName>
        <fullName evidence="10">MIP/aquaporin family protein</fullName>
    </submittedName>
</protein>
<keyword evidence="4" id="KW-0677">Repeat</keyword>
<evidence type="ECO:0000256" key="5">
    <source>
        <dbReference type="ARBA" id="ARBA00022989"/>
    </source>
</evidence>
<comment type="caution">
    <text evidence="10">The sequence shown here is derived from an EMBL/GenBank/DDBJ whole genome shotgun (WGS) entry which is preliminary data.</text>
</comment>
<dbReference type="InterPro" id="IPR023271">
    <property type="entry name" value="Aquaporin-like"/>
</dbReference>
<keyword evidence="2 7" id="KW-0813">Transport</keyword>
<keyword evidence="5 9" id="KW-1133">Transmembrane helix</keyword>
<feature type="transmembrane region" description="Helical" evidence="9">
    <location>
        <begin position="136"/>
        <end position="156"/>
    </location>
</feature>
<evidence type="ECO:0000313" key="11">
    <source>
        <dbReference type="Proteomes" id="UP001592528"/>
    </source>
</evidence>
<feature type="region of interest" description="Disordered" evidence="8">
    <location>
        <begin position="233"/>
        <end position="265"/>
    </location>
</feature>
<dbReference type="Pfam" id="PF00230">
    <property type="entry name" value="MIP"/>
    <property type="match status" value="1"/>
</dbReference>
<dbReference type="Gene3D" id="1.20.1080.10">
    <property type="entry name" value="Glycerol uptake facilitator protein"/>
    <property type="match status" value="1"/>
</dbReference>
<sequence length="265" mass="27364">MSTHRRAAALELVMTAIMLFIAVTATRWLMGTIDSGSGGWWNTPQRRLLAVAPIAGYTVTAFMLSPWGRATGGHLNPAISLAMWRYGRTPGRDVLPFITAQLLGSVLGTAAARLAWGPAIAGRATDYAAVAPAPGWSWAAIAAVEAGTMFVIVAVAGIGISSRRFGRYTPWAVGALITSQIIAFGTRSGGVANPAREFGPALLSGHTALLPVYLLAPAIGSLAAATAVRRAQRRPRADLPSPTATPPRTAAVGAGRPSTSPSSAS</sequence>
<gene>
    <name evidence="10" type="ORF">ACEZDJ_12130</name>
</gene>
<dbReference type="Proteomes" id="UP001592528">
    <property type="component" value="Unassembled WGS sequence"/>
</dbReference>
<comment type="subcellular location">
    <subcellularLocation>
        <location evidence="1">Endomembrane system</location>
        <topology evidence="1">Multi-pass membrane protein</topology>
    </subcellularLocation>
</comment>
<dbReference type="PROSITE" id="PS00221">
    <property type="entry name" value="MIP"/>
    <property type="match status" value="1"/>
</dbReference>
<feature type="transmembrane region" description="Helical" evidence="9">
    <location>
        <begin position="7"/>
        <end position="28"/>
    </location>
</feature>
<dbReference type="InterPro" id="IPR000425">
    <property type="entry name" value="MIP"/>
</dbReference>